<keyword evidence="3" id="KW-1185">Reference proteome</keyword>
<dbReference type="OrthoDB" id="76557at2759"/>
<proteinExistence type="predicted"/>
<reference evidence="3" key="1">
    <citation type="journal article" date="2015" name="PLoS Genet.">
        <title>Genome Sequence and Transcriptome Analyses of Chrysochromulina tobin: Metabolic Tools for Enhanced Algal Fitness in the Prominent Order Prymnesiales (Haptophyceae).</title>
        <authorList>
            <person name="Hovde B.T."/>
            <person name="Deodato C.R."/>
            <person name="Hunsperger H.M."/>
            <person name="Ryken S.A."/>
            <person name="Yost W."/>
            <person name="Jha R.K."/>
            <person name="Patterson J."/>
            <person name="Monnat R.J. Jr."/>
            <person name="Barlow S.B."/>
            <person name="Starkenburg S.R."/>
            <person name="Cattolico R.A."/>
        </authorList>
    </citation>
    <scope>NUCLEOTIDE SEQUENCE</scope>
    <source>
        <strain evidence="3">CCMP291</strain>
    </source>
</reference>
<evidence type="ECO:0000313" key="2">
    <source>
        <dbReference type="EMBL" id="KOO25763.1"/>
    </source>
</evidence>
<dbReference type="Gene3D" id="2.30.30.140">
    <property type="match status" value="1"/>
</dbReference>
<dbReference type="EMBL" id="JWZX01002932">
    <property type="protein sequence ID" value="KOO25763.1"/>
    <property type="molecule type" value="Genomic_DNA"/>
</dbReference>
<gene>
    <name evidence="2" type="ORF">Ctob_003981</name>
</gene>
<dbReference type="AlphaFoldDB" id="A0A0M0JHP2"/>
<protein>
    <submittedName>
        <fullName evidence="2">Uncharacterized protein</fullName>
    </submittedName>
</protein>
<feature type="compositionally biased region" description="Polar residues" evidence="1">
    <location>
        <begin position="1"/>
        <end position="20"/>
    </location>
</feature>
<accession>A0A0M0JHP2</accession>
<organism evidence="2 3">
    <name type="scientific">Chrysochromulina tobinii</name>
    <dbReference type="NCBI Taxonomy" id="1460289"/>
    <lineage>
        <taxon>Eukaryota</taxon>
        <taxon>Haptista</taxon>
        <taxon>Haptophyta</taxon>
        <taxon>Prymnesiophyceae</taxon>
        <taxon>Prymnesiales</taxon>
        <taxon>Chrysochromulinaceae</taxon>
        <taxon>Chrysochromulina</taxon>
    </lineage>
</organism>
<evidence type="ECO:0000313" key="3">
    <source>
        <dbReference type="Proteomes" id="UP000037460"/>
    </source>
</evidence>
<sequence>MSSDPKLTVPSLSPTGSAESVKTEVPEVEDAPESDSKRARVEGLPLGDLGLAIGATVEVAWVIERENMPSERVWWTARIETDDNASVTEAGAARLIYAAQHGFEEESRRVTFLAESFLFDAQDRERLPYLAEADVAAAAAGGPLLVGMKVKSRFQGGERFCAGSIVEAHDDGTYDVLYEDNVCEQNVPREYIEVVALAANVRAALQAEEQETAAESTEQFFELFVSSLTSGAMFQNLPPDKQRQASEHVRTMRPHFEAELGVLRDARGWGAIVTGEDIKELMPKVMLRAKQFQQASS</sequence>
<name>A0A0M0JHP2_9EUKA</name>
<feature type="region of interest" description="Disordered" evidence="1">
    <location>
        <begin position="1"/>
        <end position="40"/>
    </location>
</feature>
<evidence type="ECO:0000256" key="1">
    <source>
        <dbReference type="SAM" id="MobiDB-lite"/>
    </source>
</evidence>
<comment type="caution">
    <text evidence="2">The sequence shown here is derived from an EMBL/GenBank/DDBJ whole genome shotgun (WGS) entry which is preliminary data.</text>
</comment>
<dbReference type="CDD" id="cd04508">
    <property type="entry name" value="Tudor_SF"/>
    <property type="match status" value="1"/>
</dbReference>
<dbReference type="Proteomes" id="UP000037460">
    <property type="component" value="Unassembled WGS sequence"/>
</dbReference>